<dbReference type="EMBL" id="MU157869">
    <property type="protein sequence ID" value="KAF9526612.1"/>
    <property type="molecule type" value="Genomic_DNA"/>
</dbReference>
<protein>
    <submittedName>
        <fullName evidence="1">Uncharacterized protein</fullName>
    </submittedName>
</protein>
<sequence length="286" mass="32579">MDLDEDPCAGVEMEYLETLLKDWQKATSFVYQFFGGGIRSFHFSVDFNAGGYALVIDAIETTISRVARDVTAFEKGLREMEEEWAKEKELRYNSIDVTMFLNFFRSRILKIGAAGFLLNPHARVAMMVLNEAMQRFGQATKVDIDELCTLLNSLADGRLLGPNPFNINNLEVNIDLDLFIEEYPACSRKERARLINKISRQLQDAGYECYRRVDSLFPEGIPPWHQRLAKNAIRKLKSTGDLFHRSKQETPSDTGSAADSDSCYSLIGSGWTAYRCRQLLEEERGN</sequence>
<evidence type="ECO:0000313" key="1">
    <source>
        <dbReference type="EMBL" id="KAF9526612.1"/>
    </source>
</evidence>
<gene>
    <name evidence="1" type="ORF">CPB83DRAFT_857486</name>
</gene>
<evidence type="ECO:0000313" key="2">
    <source>
        <dbReference type="Proteomes" id="UP000807306"/>
    </source>
</evidence>
<dbReference type="AlphaFoldDB" id="A0A9P6ECL7"/>
<organism evidence="1 2">
    <name type="scientific">Crepidotus variabilis</name>
    <dbReference type="NCBI Taxonomy" id="179855"/>
    <lineage>
        <taxon>Eukaryota</taxon>
        <taxon>Fungi</taxon>
        <taxon>Dikarya</taxon>
        <taxon>Basidiomycota</taxon>
        <taxon>Agaricomycotina</taxon>
        <taxon>Agaricomycetes</taxon>
        <taxon>Agaricomycetidae</taxon>
        <taxon>Agaricales</taxon>
        <taxon>Agaricineae</taxon>
        <taxon>Crepidotaceae</taxon>
        <taxon>Crepidotus</taxon>
    </lineage>
</organism>
<reference evidence="1" key="1">
    <citation type="submission" date="2020-11" db="EMBL/GenBank/DDBJ databases">
        <authorList>
            <consortium name="DOE Joint Genome Institute"/>
            <person name="Ahrendt S."/>
            <person name="Riley R."/>
            <person name="Andreopoulos W."/>
            <person name="Labutti K."/>
            <person name="Pangilinan J."/>
            <person name="Ruiz-Duenas F.J."/>
            <person name="Barrasa J.M."/>
            <person name="Sanchez-Garcia M."/>
            <person name="Camarero S."/>
            <person name="Miyauchi S."/>
            <person name="Serrano A."/>
            <person name="Linde D."/>
            <person name="Babiker R."/>
            <person name="Drula E."/>
            <person name="Ayuso-Fernandez I."/>
            <person name="Pacheco R."/>
            <person name="Padilla G."/>
            <person name="Ferreira P."/>
            <person name="Barriuso J."/>
            <person name="Kellner H."/>
            <person name="Castanera R."/>
            <person name="Alfaro M."/>
            <person name="Ramirez L."/>
            <person name="Pisabarro A.G."/>
            <person name="Kuo A."/>
            <person name="Tritt A."/>
            <person name="Lipzen A."/>
            <person name="He G."/>
            <person name="Yan M."/>
            <person name="Ng V."/>
            <person name="Cullen D."/>
            <person name="Martin F."/>
            <person name="Rosso M.-N."/>
            <person name="Henrissat B."/>
            <person name="Hibbett D."/>
            <person name="Martinez A.T."/>
            <person name="Grigoriev I.V."/>
        </authorList>
    </citation>
    <scope>NUCLEOTIDE SEQUENCE</scope>
    <source>
        <strain evidence="1">CBS 506.95</strain>
    </source>
</reference>
<keyword evidence="2" id="KW-1185">Reference proteome</keyword>
<comment type="caution">
    <text evidence="1">The sequence shown here is derived from an EMBL/GenBank/DDBJ whole genome shotgun (WGS) entry which is preliminary data.</text>
</comment>
<proteinExistence type="predicted"/>
<name>A0A9P6ECL7_9AGAR</name>
<dbReference type="Proteomes" id="UP000807306">
    <property type="component" value="Unassembled WGS sequence"/>
</dbReference>
<accession>A0A9P6ECL7</accession>